<evidence type="ECO:0000256" key="2">
    <source>
        <dbReference type="ARBA" id="ARBA00022448"/>
    </source>
</evidence>
<dbReference type="Proteomes" id="UP000635726">
    <property type="component" value="Unassembled WGS sequence"/>
</dbReference>
<proteinExistence type="predicted"/>
<protein>
    <submittedName>
        <fullName evidence="10">MFS transporter</fullName>
    </submittedName>
</protein>
<feature type="transmembrane region" description="Helical" evidence="8">
    <location>
        <begin position="269"/>
        <end position="292"/>
    </location>
</feature>
<dbReference type="Gene3D" id="1.20.1720.10">
    <property type="entry name" value="Multidrug resistance protein D"/>
    <property type="match status" value="1"/>
</dbReference>
<feature type="region of interest" description="Disordered" evidence="7">
    <location>
        <begin position="1"/>
        <end position="23"/>
    </location>
</feature>
<dbReference type="RefSeq" id="WP_188961236.1">
    <property type="nucleotide sequence ID" value="NZ_BMOE01000002.1"/>
</dbReference>
<evidence type="ECO:0000256" key="1">
    <source>
        <dbReference type="ARBA" id="ARBA00004651"/>
    </source>
</evidence>
<organism evidence="10 11">
    <name type="scientific">Deinococcus aquiradiocola</name>
    <dbReference type="NCBI Taxonomy" id="393059"/>
    <lineage>
        <taxon>Bacteria</taxon>
        <taxon>Thermotogati</taxon>
        <taxon>Deinococcota</taxon>
        <taxon>Deinococci</taxon>
        <taxon>Deinococcales</taxon>
        <taxon>Deinococcaceae</taxon>
        <taxon>Deinococcus</taxon>
    </lineage>
</organism>
<dbReference type="FunFam" id="1.20.1720.10:FF:000004">
    <property type="entry name" value="EmrB/QacA family drug resistance transporter"/>
    <property type="match status" value="1"/>
</dbReference>
<evidence type="ECO:0000313" key="11">
    <source>
        <dbReference type="Proteomes" id="UP000635726"/>
    </source>
</evidence>
<feature type="transmembrane region" description="Helical" evidence="8">
    <location>
        <begin position="238"/>
        <end position="257"/>
    </location>
</feature>
<feature type="transmembrane region" description="Helical" evidence="8">
    <location>
        <begin position="198"/>
        <end position="217"/>
    </location>
</feature>
<dbReference type="GO" id="GO:0022857">
    <property type="term" value="F:transmembrane transporter activity"/>
    <property type="evidence" value="ECO:0007669"/>
    <property type="project" value="InterPro"/>
</dbReference>
<dbReference type="PANTHER" id="PTHR23501">
    <property type="entry name" value="MAJOR FACILITATOR SUPERFAMILY"/>
    <property type="match status" value="1"/>
</dbReference>
<dbReference type="Pfam" id="PF07690">
    <property type="entry name" value="MFS_1"/>
    <property type="match status" value="1"/>
</dbReference>
<dbReference type="NCBIfam" id="TIGR00711">
    <property type="entry name" value="efflux_EmrB"/>
    <property type="match status" value="1"/>
</dbReference>
<feature type="transmembrane region" description="Helical" evidence="8">
    <location>
        <begin position="34"/>
        <end position="51"/>
    </location>
</feature>
<feature type="transmembrane region" description="Helical" evidence="8">
    <location>
        <begin position="141"/>
        <end position="158"/>
    </location>
</feature>
<dbReference type="EMBL" id="BMOE01000002">
    <property type="protein sequence ID" value="GGJ68290.1"/>
    <property type="molecule type" value="Genomic_DNA"/>
</dbReference>
<keyword evidence="6 8" id="KW-0472">Membrane</keyword>
<dbReference type="CDD" id="cd17502">
    <property type="entry name" value="MFS_Azr1_MDR_like"/>
    <property type="match status" value="1"/>
</dbReference>
<gene>
    <name evidence="10" type="ORF">GCM10008939_10860</name>
</gene>
<feature type="transmembrane region" description="Helical" evidence="8">
    <location>
        <begin position="684"/>
        <end position="702"/>
    </location>
</feature>
<dbReference type="PROSITE" id="PS50850">
    <property type="entry name" value="MFS"/>
    <property type="match status" value="1"/>
</dbReference>
<evidence type="ECO:0000256" key="7">
    <source>
        <dbReference type="SAM" id="MobiDB-lite"/>
    </source>
</evidence>
<reference evidence="10" key="1">
    <citation type="journal article" date="2014" name="Int. J. Syst. Evol. Microbiol.">
        <title>Complete genome sequence of Corynebacterium casei LMG S-19264T (=DSM 44701T), isolated from a smear-ripened cheese.</title>
        <authorList>
            <consortium name="US DOE Joint Genome Institute (JGI-PGF)"/>
            <person name="Walter F."/>
            <person name="Albersmeier A."/>
            <person name="Kalinowski J."/>
            <person name="Ruckert C."/>
        </authorList>
    </citation>
    <scope>NUCLEOTIDE SEQUENCE</scope>
    <source>
        <strain evidence="10">JCM 14371</strain>
    </source>
</reference>
<evidence type="ECO:0000256" key="6">
    <source>
        <dbReference type="ARBA" id="ARBA00023136"/>
    </source>
</evidence>
<feature type="domain" description="Major facilitator superfamily (MFS) profile" evidence="9">
    <location>
        <begin position="36"/>
        <end position="497"/>
    </location>
</feature>
<evidence type="ECO:0000256" key="5">
    <source>
        <dbReference type="ARBA" id="ARBA00022989"/>
    </source>
</evidence>
<dbReference type="InterPro" id="IPR004638">
    <property type="entry name" value="EmrB-like"/>
</dbReference>
<comment type="caution">
    <text evidence="10">The sequence shown here is derived from an EMBL/GenBank/DDBJ whole genome shotgun (WGS) entry which is preliminary data.</text>
</comment>
<keyword evidence="5 8" id="KW-1133">Transmembrane helix</keyword>
<comment type="subcellular location">
    <subcellularLocation>
        <location evidence="1">Cell membrane</location>
        <topology evidence="1">Multi-pass membrane protein</topology>
    </subcellularLocation>
</comment>
<dbReference type="Gene3D" id="1.20.1250.20">
    <property type="entry name" value="MFS general substrate transporter like domains"/>
    <property type="match status" value="1"/>
</dbReference>
<evidence type="ECO:0000256" key="8">
    <source>
        <dbReference type="SAM" id="Phobius"/>
    </source>
</evidence>
<evidence type="ECO:0000259" key="9">
    <source>
        <dbReference type="PROSITE" id="PS50850"/>
    </source>
</evidence>
<feature type="transmembrane region" description="Helical" evidence="8">
    <location>
        <begin position="349"/>
        <end position="366"/>
    </location>
</feature>
<evidence type="ECO:0000256" key="3">
    <source>
        <dbReference type="ARBA" id="ARBA00022475"/>
    </source>
</evidence>
<dbReference type="SUPFAM" id="SSF103473">
    <property type="entry name" value="MFS general substrate transporter"/>
    <property type="match status" value="1"/>
</dbReference>
<feature type="transmembrane region" description="Helical" evidence="8">
    <location>
        <begin position="312"/>
        <end position="337"/>
    </location>
</feature>
<feature type="transmembrane region" description="Helical" evidence="8">
    <location>
        <begin position="170"/>
        <end position="192"/>
    </location>
</feature>
<dbReference type="InterPro" id="IPR020846">
    <property type="entry name" value="MFS_dom"/>
</dbReference>
<keyword evidence="2" id="KW-0813">Transport</keyword>
<dbReference type="InterPro" id="IPR036259">
    <property type="entry name" value="MFS_trans_sf"/>
</dbReference>
<evidence type="ECO:0000256" key="4">
    <source>
        <dbReference type="ARBA" id="ARBA00022692"/>
    </source>
</evidence>
<dbReference type="AlphaFoldDB" id="A0A917UMG3"/>
<name>A0A917UMG3_9DEIO</name>
<keyword evidence="4 8" id="KW-0812">Transmembrane</keyword>
<feature type="transmembrane region" description="Helical" evidence="8">
    <location>
        <begin position="102"/>
        <end position="121"/>
    </location>
</feature>
<dbReference type="PANTHER" id="PTHR23501:SF197">
    <property type="entry name" value="COMD"/>
    <property type="match status" value="1"/>
</dbReference>
<feature type="transmembrane region" description="Helical" evidence="8">
    <location>
        <begin position="71"/>
        <end position="90"/>
    </location>
</feature>
<accession>A0A917UMG3</accession>
<evidence type="ECO:0000313" key="10">
    <source>
        <dbReference type="EMBL" id="GGJ68290.1"/>
    </source>
</evidence>
<reference evidence="10" key="2">
    <citation type="submission" date="2020-09" db="EMBL/GenBank/DDBJ databases">
        <authorList>
            <person name="Sun Q."/>
            <person name="Ohkuma M."/>
        </authorList>
    </citation>
    <scope>NUCLEOTIDE SEQUENCE</scope>
    <source>
        <strain evidence="10">JCM 14371</strain>
    </source>
</reference>
<dbReference type="InterPro" id="IPR011701">
    <property type="entry name" value="MFS"/>
</dbReference>
<keyword evidence="11" id="KW-1185">Reference proteome</keyword>
<sequence>MTTQTPTPATPTAPGTTAQAAPHAGPQFTRQEKLFTMIGTLLGLLLAALDQTIVSTAGPQIQKDLQIDPSLYTWITTSYLVASTVMVPIYGKLSDLFGRKVILIFGVVVFLLGSLLCGFSGEPFMGNLLGGGTGQLIAFRAVQGFGSAALFTTAFAVISDLYPPSERGRYTGLFGAVFGISSVLGPLIGGYFTDHLTWHWVFYVNLPVGAVALAFIITRMPALKHLYGQAEARPRLDLLGAFWLIVAVVPLLLALSLGKSFLTPGETGFLWGSWQILGMFALAVLGACAFLLTERRAHDPLMSLALFQNRVFSVGSAATFLLGMAFLGPIIFLPLFMVNVVGLNATNSGLTLTPLVLGLVAGNVLSGQLVTRIGRYKGIMLASLVLLMAAFLIMGLTLKVDASQASVTWKMILIGLGLGPSIPLYTLAIQNAADPRLTGQVTSAVTFFRNLGQVVGVAVLGTIFANTLSTQVNVARSDASASLPAQMRAQFTALGSSSSASEGSSTSNFSVSTLKNSVNRTLDAQEATITRALQDNDPASVQALLKDPRTPQQLRTVLAAGGIDRQVNAGFQQVLAQVTTAVRSGQPAAMTALAATSALPAPLRTQLASIPPQAITTTQGQDAVLTRVRTALAAAERQASTQARTQAVRSATSAIETNRPAVLHAIDVFGAGFKAALTDAITQVFRYGLIAVILGFLATIFLPQLPLRRRAGAAPALE</sequence>
<feature type="transmembrane region" description="Helical" evidence="8">
    <location>
        <begin position="378"/>
        <end position="398"/>
    </location>
</feature>
<keyword evidence="3" id="KW-1003">Cell membrane</keyword>
<dbReference type="GO" id="GO:0005886">
    <property type="term" value="C:plasma membrane"/>
    <property type="evidence" value="ECO:0007669"/>
    <property type="project" value="UniProtKB-SubCell"/>
</dbReference>